<keyword evidence="3" id="KW-0862">Zinc</keyword>
<evidence type="ECO:0000256" key="4">
    <source>
        <dbReference type="PROSITE-ProRule" id="PRU00510"/>
    </source>
</evidence>
<evidence type="ECO:0000256" key="2">
    <source>
        <dbReference type="ARBA" id="ARBA00022771"/>
    </source>
</evidence>
<evidence type="ECO:0000256" key="3">
    <source>
        <dbReference type="ARBA" id="ARBA00022833"/>
    </source>
</evidence>
<dbReference type="AlphaFoldDB" id="A0A1G2G7N0"/>
<feature type="compositionally biased region" description="Polar residues" evidence="5">
    <location>
        <begin position="24"/>
        <end position="47"/>
    </location>
</feature>
<keyword evidence="1" id="KW-0479">Metal-binding</keyword>
<feature type="domain" description="Zinc finger DksA/TraR C4-type" evidence="6">
    <location>
        <begin position="85"/>
        <end position="113"/>
    </location>
</feature>
<dbReference type="GO" id="GO:0008270">
    <property type="term" value="F:zinc ion binding"/>
    <property type="evidence" value="ECO:0007669"/>
    <property type="project" value="UniProtKB-KW"/>
</dbReference>
<protein>
    <recommendedName>
        <fullName evidence="6">Zinc finger DksA/TraR C4-type domain-containing protein</fullName>
    </recommendedName>
</protein>
<keyword evidence="2" id="KW-0863">Zinc-finger</keyword>
<name>A0A1G2G7N0_9BACT</name>
<evidence type="ECO:0000256" key="1">
    <source>
        <dbReference type="ARBA" id="ARBA00022723"/>
    </source>
</evidence>
<evidence type="ECO:0000259" key="6">
    <source>
        <dbReference type="Pfam" id="PF01258"/>
    </source>
</evidence>
<evidence type="ECO:0000313" key="7">
    <source>
        <dbReference type="EMBL" id="OGZ46216.1"/>
    </source>
</evidence>
<dbReference type="PANTHER" id="PTHR33823:SF4">
    <property type="entry name" value="GENERAL STRESS PROTEIN 16O"/>
    <property type="match status" value="1"/>
</dbReference>
<reference evidence="7 8" key="1">
    <citation type="journal article" date="2016" name="Nat. Commun.">
        <title>Thousands of microbial genomes shed light on interconnected biogeochemical processes in an aquifer system.</title>
        <authorList>
            <person name="Anantharaman K."/>
            <person name="Brown C.T."/>
            <person name="Hug L.A."/>
            <person name="Sharon I."/>
            <person name="Castelle C.J."/>
            <person name="Probst A.J."/>
            <person name="Thomas B.C."/>
            <person name="Singh A."/>
            <person name="Wilkins M.J."/>
            <person name="Karaoz U."/>
            <person name="Brodie E.L."/>
            <person name="Williams K.H."/>
            <person name="Hubbard S.S."/>
            <person name="Banfield J.F."/>
        </authorList>
    </citation>
    <scope>NUCLEOTIDE SEQUENCE [LARGE SCALE GENOMIC DNA]</scope>
</reference>
<evidence type="ECO:0000256" key="5">
    <source>
        <dbReference type="SAM" id="MobiDB-lite"/>
    </source>
</evidence>
<dbReference type="STRING" id="1802115.A2756_06460"/>
<evidence type="ECO:0000313" key="8">
    <source>
        <dbReference type="Proteomes" id="UP000177785"/>
    </source>
</evidence>
<feature type="zinc finger region" description="dksA C4-type" evidence="4">
    <location>
        <begin position="90"/>
        <end position="114"/>
    </location>
</feature>
<dbReference type="SUPFAM" id="SSF57716">
    <property type="entry name" value="Glucocorticoid receptor-like (DNA-binding domain)"/>
    <property type="match status" value="1"/>
</dbReference>
<proteinExistence type="predicted"/>
<dbReference type="Proteomes" id="UP000177785">
    <property type="component" value="Unassembled WGS sequence"/>
</dbReference>
<dbReference type="PANTHER" id="PTHR33823">
    <property type="entry name" value="RNA POLYMERASE-BINDING TRANSCRIPTION FACTOR DKSA-RELATED"/>
    <property type="match status" value="1"/>
</dbReference>
<dbReference type="Pfam" id="PF01258">
    <property type="entry name" value="zf-dskA_traR"/>
    <property type="match status" value="1"/>
</dbReference>
<organism evidence="7 8">
    <name type="scientific">Candidatus Ryanbacteria bacterium RIFCSPHIGHO2_01_FULL_48_27</name>
    <dbReference type="NCBI Taxonomy" id="1802115"/>
    <lineage>
        <taxon>Bacteria</taxon>
        <taxon>Candidatus Ryaniibacteriota</taxon>
    </lineage>
</organism>
<comment type="caution">
    <text evidence="7">The sequence shown here is derived from an EMBL/GenBank/DDBJ whole genome shotgun (WGS) entry which is preliminary data.</text>
</comment>
<dbReference type="InterPro" id="IPR000962">
    <property type="entry name" value="Znf_DskA_TraR"/>
</dbReference>
<feature type="region of interest" description="Disordered" evidence="5">
    <location>
        <begin position="22"/>
        <end position="48"/>
    </location>
</feature>
<accession>A0A1G2G7N0</accession>
<dbReference type="Gene3D" id="1.20.120.910">
    <property type="entry name" value="DksA, coiled-coil domain"/>
    <property type="match status" value="1"/>
</dbReference>
<gene>
    <name evidence="7" type="ORF">A2756_06460</name>
</gene>
<dbReference type="PROSITE" id="PS51128">
    <property type="entry name" value="ZF_DKSA_2"/>
    <property type="match status" value="1"/>
</dbReference>
<dbReference type="EMBL" id="MHNL01000001">
    <property type="protein sequence ID" value="OGZ46216.1"/>
    <property type="molecule type" value="Genomic_DNA"/>
</dbReference>
<sequence length="117" mass="12803">MDTAKFKIKLEEELRRLESQLSQVATKSSGSSDWEPSLPDLNNQSSAPEDMADKFEELENNVASEVELESKLIRIQTALKGIESGTYGTCTVCGKEIPIARLEADPSAITCTEHANS</sequence>